<sequence>MKKNIAKNMQAPELPKNLIPIVGQHFSTFDEAFKFYNAYAKHTGFGLKRSQRNTYRSYIRCTREGKYTTSVRDGERQRDRARKKIGCKAHMGLKVNGDGGCIIKSMHFEHNHQLSLSLSMLVLLHSHKRVNPTLQDYIKDLQLSNVKHVNIMSLLTRLSGGRDKLGCHNRDVLNMKAKNTRKESADDVQILFKL</sequence>
<keyword evidence="4" id="KW-1185">Reference proteome</keyword>
<accession>A0A2K2CGN8</accession>
<dbReference type="FunCoup" id="A0A2K2CGN8">
    <property type="interactions" value="3"/>
</dbReference>
<dbReference type="InParanoid" id="A0A2K2CGN8"/>
<reference evidence="2" key="2">
    <citation type="submission" date="2017-06" db="EMBL/GenBank/DDBJ databases">
        <title>WGS assembly of Brachypodium distachyon.</title>
        <authorList>
            <consortium name="The International Brachypodium Initiative"/>
            <person name="Lucas S."/>
            <person name="Harmon-Smith M."/>
            <person name="Lail K."/>
            <person name="Tice H."/>
            <person name="Grimwood J."/>
            <person name="Bruce D."/>
            <person name="Barry K."/>
            <person name="Shu S."/>
            <person name="Lindquist E."/>
            <person name="Wang M."/>
            <person name="Pitluck S."/>
            <person name="Vogel J.P."/>
            <person name="Garvin D.F."/>
            <person name="Mockler T.C."/>
            <person name="Schmutz J."/>
            <person name="Rokhsar D."/>
            <person name="Bevan M.W."/>
        </authorList>
    </citation>
    <scope>NUCLEOTIDE SEQUENCE</scope>
    <source>
        <strain evidence="2">Bd21</strain>
    </source>
</reference>
<dbReference type="EMBL" id="CM000884">
    <property type="protein sequence ID" value="PNT61185.1"/>
    <property type="molecule type" value="Genomic_DNA"/>
</dbReference>
<name>A0A2K2CGN8_BRADI</name>
<dbReference type="PANTHER" id="PTHR47482">
    <property type="entry name" value="OS11G0632001 PROTEIN"/>
    <property type="match status" value="1"/>
</dbReference>
<dbReference type="STRING" id="15368.A0A2K2CGN8"/>
<dbReference type="PANTHER" id="PTHR47482:SF16">
    <property type="entry name" value="PROTEIN FAR1-RELATED SEQUENCE"/>
    <property type="match status" value="1"/>
</dbReference>
<reference evidence="3" key="3">
    <citation type="submission" date="2018-08" db="UniProtKB">
        <authorList>
            <consortium name="EnsemblPlants"/>
        </authorList>
    </citation>
    <scope>IDENTIFICATION</scope>
    <source>
        <strain evidence="3">cv. Bd21</strain>
    </source>
</reference>
<dbReference type="InterPro" id="IPR004330">
    <property type="entry name" value="FAR1_DNA_bnd_dom"/>
</dbReference>
<dbReference type="AlphaFoldDB" id="A0A2K2CGN8"/>
<dbReference type="Proteomes" id="UP000008810">
    <property type="component" value="Chromosome 5"/>
</dbReference>
<organism evidence="2">
    <name type="scientific">Brachypodium distachyon</name>
    <name type="common">Purple false brome</name>
    <name type="synonym">Trachynia distachya</name>
    <dbReference type="NCBI Taxonomy" id="15368"/>
    <lineage>
        <taxon>Eukaryota</taxon>
        <taxon>Viridiplantae</taxon>
        <taxon>Streptophyta</taxon>
        <taxon>Embryophyta</taxon>
        <taxon>Tracheophyta</taxon>
        <taxon>Spermatophyta</taxon>
        <taxon>Magnoliopsida</taxon>
        <taxon>Liliopsida</taxon>
        <taxon>Poales</taxon>
        <taxon>Poaceae</taxon>
        <taxon>BOP clade</taxon>
        <taxon>Pooideae</taxon>
        <taxon>Stipodae</taxon>
        <taxon>Brachypodieae</taxon>
        <taxon>Brachypodium</taxon>
    </lineage>
</organism>
<protein>
    <recommendedName>
        <fullName evidence="1">FAR1 domain-containing protein</fullName>
    </recommendedName>
</protein>
<dbReference type="Pfam" id="PF03101">
    <property type="entry name" value="FAR1"/>
    <property type="match status" value="1"/>
</dbReference>
<evidence type="ECO:0000259" key="1">
    <source>
        <dbReference type="Pfam" id="PF03101"/>
    </source>
</evidence>
<dbReference type="Gramene" id="PNT61185">
    <property type="protein sequence ID" value="PNT61185"/>
    <property type="gene ID" value="BRADI_5g11516v3"/>
</dbReference>
<evidence type="ECO:0000313" key="2">
    <source>
        <dbReference type="EMBL" id="PNT61185.1"/>
    </source>
</evidence>
<proteinExistence type="predicted"/>
<evidence type="ECO:0000313" key="3">
    <source>
        <dbReference type="EnsemblPlants" id="PNT61185"/>
    </source>
</evidence>
<reference evidence="2 3" key="1">
    <citation type="journal article" date="2010" name="Nature">
        <title>Genome sequencing and analysis of the model grass Brachypodium distachyon.</title>
        <authorList>
            <consortium name="International Brachypodium Initiative"/>
        </authorList>
    </citation>
    <scope>NUCLEOTIDE SEQUENCE [LARGE SCALE GENOMIC DNA]</scope>
    <source>
        <strain evidence="2 3">Bd21</strain>
    </source>
</reference>
<dbReference type="OrthoDB" id="685682at2759"/>
<feature type="domain" description="FAR1" evidence="1">
    <location>
        <begin position="34"/>
        <end position="114"/>
    </location>
</feature>
<dbReference type="EnsemblPlants" id="PNT61185">
    <property type="protein sequence ID" value="PNT61185"/>
    <property type="gene ID" value="BRADI_5g11516v3"/>
</dbReference>
<evidence type="ECO:0000313" key="4">
    <source>
        <dbReference type="Proteomes" id="UP000008810"/>
    </source>
</evidence>
<gene>
    <name evidence="2" type="ORF">BRADI_5g11516v3</name>
</gene>